<dbReference type="PANTHER" id="PTHR46723:SF1">
    <property type="entry name" value="LEUCINE-RICH REPEAT AND IQ DOMAIN-CONTAINING PROTEIN 3"/>
    <property type="match status" value="1"/>
</dbReference>
<dbReference type="Proteomes" id="UP000694569">
    <property type="component" value="Unplaced"/>
</dbReference>
<dbReference type="InterPro" id="IPR052859">
    <property type="entry name" value="LRR-IQ_domain_protein"/>
</dbReference>
<keyword evidence="1" id="KW-0433">Leucine-rich repeat</keyword>
<dbReference type="GeneTree" id="ENSGT00390000004404"/>
<dbReference type="InterPro" id="IPR032675">
    <property type="entry name" value="LRR_dom_sf"/>
</dbReference>
<dbReference type="InterPro" id="IPR025875">
    <property type="entry name" value="Leu-rich_rpt_4"/>
</dbReference>
<keyword evidence="5" id="KW-1185">Reference proteome</keyword>
<dbReference type="Pfam" id="PF12799">
    <property type="entry name" value="LRR_4"/>
    <property type="match status" value="1"/>
</dbReference>
<dbReference type="InterPro" id="IPR001611">
    <property type="entry name" value="Leu-rich_rpt"/>
</dbReference>
<keyword evidence="2" id="KW-0677">Repeat</keyword>
<evidence type="ECO:0000256" key="2">
    <source>
        <dbReference type="ARBA" id="ARBA00022737"/>
    </source>
</evidence>
<protein>
    <recommendedName>
        <fullName evidence="6">Leucine-rich repeat and IQ domain-containing protein 3</fullName>
    </recommendedName>
</protein>
<feature type="region of interest" description="Disordered" evidence="3">
    <location>
        <begin position="284"/>
        <end position="303"/>
    </location>
</feature>
<evidence type="ECO:0008006" key="6">
    <source>
        <dbReference type="Google" id="ProtNLM"/>
    </source>
</evidence>
<sequence length="406" mass="46218">MDSDYLISCSVNLLLQHGLTGDNVRATDLQELVLLYLHKLLLKEVTLVQSCTSLRVCTLSNNFITSIRPLRACPHLIKLDLGGNQIEKLPDQEFWKELKDLRLLYLHDNQISGVSNVESLSFCPNLTAMTMFDTPLSLHKRYRHIVVNSIWSLKALDEFVISDEEIIEDWSLEGRFKAQNHHLYLNLSPVPCQDVQDLSEEMKGVTDLIAKINHVLSHCSPVLIVQRWIRGFLTRKRQGIISPLKIQRDKLHSLSDPGKEENMNGARVTKILIRDLSALPFSRDSKTGPLIKQTPKRVNNSPEPEVKRITVDLWKLQQNVLQVLPNVEIDYYDPGNKIQQRSMASRTDSLRGEKNMKEIKSAVFPKKGIVSAAVFQRKAPTMPNLPDCKSSPALWHLIHLFGREGS</sequence>
<proteinExistence type="predicted"/>
<dbReference type="PANTHER" id="PTHR46723">
    <property type="entry name" value="LEUCINE-RICH REPEAT AND IQ DOMAIN-CONTAINING PROTEIN 3"/>
    <property type="match status" value="1"/>
</dbReference>
<evidence type="ECO:0000313" key="4">
    <source>
        <dbReference type="Ensembl" id="ENSLLEP00000043368.1"/>
    </source>
</evidence>
<evidence type="ECO:0000256" key="3">
    <source>
        <dbReference type="SAM" id="MobiDB-lite"/>
    </source>
</evidence>
<reference evidence="4" key="2">
    <citation type="submission" date="2025-09" db="UniProtKB">
        <authorList>
            <consortium name="Ensembl"/>
        </authorList>
    </citation>
    <scope>IDENTIFICATION</scope>
</reference>
<evidence type="ECO:0000313" key="5">
    <source>
        <dbReference type="Proteomes" id="UP000694569"/>
    </source>
</evidence>
<organism evidence="4 5">
    <name type="scientific">Leptobrachium leishanense</name>
    <name type="common">Leishan spiny toad</name>
    <dbReference type="NCBI Taxonomy" id="445787"/>
    <lineage>
        <taxon>Eukaryota</taxon>
        <taxon>Metazoa</taxon>
        <taxon>Chordata</taxon>
        <taxon>Craniata</taxon>
        <taxon>Vertebrata</taxon>
        <taxon>Euteleostomi</taxon>
        <taxon>Amphibia</taxon>
        <taxon>Batrachia</taxon>
        <taxon>Anura</taxon>
        <taxon>Pelobatoidea</taxon>
        <taxon>Megophryidae</taxon>
        <taxon>Leptobrachium</taxon>
    </lineage>
</organism>
<reference evidence="4" key="1">
    <citation type="submission" date="2025-08" db="UniProtKB">
        <authorList>
            <consortium name="Ensembl"/>
        </authorList>
    </citation>
    <scope>IDENTIFICATION</scope>
</reference>
<name>A0A8C5WJN3_9ANUR</name>
<dbReference type="OrthoDB" id="676979at2759"/>
<dbReference type="SUPFAM" id="SSF52058">
    <property type="entry name" value="L domain-like"/>
    <property type="match status" value="1"/>
</dbReference>
<dbReference type="Gene3D" id="3.80.10.10">
    <property type="entry name" value="Ribonuclease Inhibitor"/>
    <property type="match status" value="1"/>
</dbReference>
<dbReference type="AlphaFoldDB" id="A0A8C5WJN3"/>
<dbReference type="PROSITE" id="PS51450">
    <property type="entry name" value="LRR"/>
    <property type="match status" value="3"/>
</dbReference>
<dbReference type="Ensembl" id="ENSLLET00000045097.1">
    <property type="protein sequence ID" value="ENSLLEP00000043368.1"/>
    <property type="gene ID" value="ENSLLEG00000027582.1"/>
</dbReference>
<accession>A0A8C5WJN3</accession>
<evidence type="ECO:0000256" key="1">
    <source>
        <dbReference type="ARBA" id="ARBA00022614"/>
    </source>
</evidence>